<dbReference type="PANTHER" id="PTHR43625">
    <property type="entry name" value="AFLATOXIN B1 ALDEHYDE REDUCTASE"/>
    <property type="match status" value="1"/>
</dbReference>
<protein>
    <recommendedName>
        <fullName evidence="2">NADP-dependent oxidoreductase domain-containing protein</fullName>
    </recommendedName>
</protein>
<reference evidence="3 4" key="1">
    <citation type="submission" date="2018-12" db="EMBL/GenBank/DDBJ databases">
        <title>Draft genome sequence of Xylaria grammica IHI A82.</title>
        <authorList>
            <person name="Buettner E."/>
            <person name="Kellner H."/>
        </authorList>
    </citation>
    <scope>NUCLEOTIDE SEQUENCE [LARGE SCALE GENOMIC DNA]</scope>
    <source>
        <strain evidence="3 4">IHI A82</strain>
    </source>
</reference>
<dbReference type="Pfam" id="PF00248">
    <property type="entry name" value="Aldo_ket_red"/>
    <property type="match status" value="1"/>
</dbReference>
<dbReference type="CDD" id="cd19077">
    <property type="entry name" value="AKR_AKR8A1-2"/>
    <property type="match status" value="1"/>
</dbReference>
<dbReference type="GO" id="GO:0005737">
    <property type="term" value="C:cytoplasm"/>
    <property type="evidence" value="ECO:0007669"/>
    <property type="project" value="TreeGrafter"/>
</dbReference>
<dbReference type="InterPro" id="IPR023210">
    <property type="entry name" value="NADP_OxRdtase_dom"/>
</dbReference>
<comment type="caution">
    <text evidence="3">The sequence shown here is derived from an EMBL/GenBank/DDBJ whole genome shotgun (WGS) entry which is preliminary data.</text>
</comment>
<evidence type="ECO:0000256" key="1">
    <source>
        <dbReference type="ARBA" id="ARBA00023002"/>
    </source>
</evidence>
<dbReference type="STRING" id="363999.A0A439DJL5"/>
<name>A0A439DJL5_9PEZI</name>
<accession>A0A439DJL5</accession>
<keyword evidence="1" id="KW-0560">Oxidoreductase</keyword>
<dbReference type="PANTHER" id="PTHR43625:SF78">
    <property type="entry name" value="PYRIDOXAL REDUCTASE-RELATED"/>
    <property type="match status" value="1"/>
</dbReference>
<dbReference type="SUPFAM" id="SSF51430">
    <property type="entry name" value="NAD(P)-linked oxidoreductase"/>
    <property type="match status" value="1"/>
</dbReference>
<evidence type="ECO:0000259" key="2">
    <source>
        <dbReference type="Pfam" id="PF00248"/>
    </source>
</evidence>
<dbReference type="InterPro" id="IPR050791">
    <property type="entry name" value="Aldo-Keto_reductase"/>
</dbReference>
<dbReference type="Gene3D" id="3.20.20.100">
    <property type="entry name" value="NADP-dependent oxidoreductase domain"/>
    <property type="match status" value="1"/>
</dbReference>
<dbReference type="InterPro" id="IPR036812">
    <property type="entry name" value="NAD(P)_OxRdtase_dom_sf"/>
</dbReference>
<dbReference type="EMBL" id="RYZI01000006">
    <property type="protein sequence ID" value="RWA14599.1"/>
    <property type="molecule type" value="Genomic_DNA"/>
</dbReference>
<dbReference type="Proteomes" id="UP000286045">
    <property type="component" value="Unassembled WGS sequence"/>
</dbReference>
<evidence type="ECO:0000313" key="4">
    <source>
        <dbReference type="Proteomes" id="UP000286045"/>
    </source>
</evidence>
<organism evidence="3 4">
    <name type="scientific">Xylaria grammica</name>
    <dbReference type="NCBI Taxonomy" id="363999"/>
    <lineage>
        <taxon>Eukaryota</taxon>
        <taxon>Fungi</taxon>
        <taxon>Dikarya</taxon>
        <taxon>Ascomycota</taxon>
        <taxon>Pezizomycotina</taxon>
        <taxon>Sordariomycetes</taxon>
        <taxon>Xylariomycetidae</taxon>
        <taxon>Xylariales</taxon>
        <taxon>Xylariaceae</taxon>
        <taxon>Xylaria</taxon>
    </lineage>
</organism>
<sequence>MVQLLGQEVGPTGFGLMGFTWRAQPCSQEQAFEAMREAIRQGNVFWNGGEFYGTTEYNSLTLLDRYFEKYPEDADKVVLSIKGGINRITHTADGSPEGTRDAIDRVIRQLNGRKKLDMFEFARRDQKADMKLTFDIIQKEYVDTGKLGGISLSEVRAETIHEAAKVAKIVACEVELSLFATDVLQNGVAEACAKYDIPLVAYSPLGRGFLTGQIKTFDDIPENSFLRAMPRFQPGGNFENNIKLVHQVEELAKKKGCTPGQLAIGWVRALNGRPGMPTIIPIPGATTAERVRENAKVVELTEEEMAAIDKILDGFKPVGGRYPDGIPIET</sequence>
<keyword evidence="4" id="KW-1185">Reference proteome</keyword>
<dbReference type="AlphaFoldDB" id="A0A439DJL5"/>
<evidence type="ECO:0000313" key="3">
    <source>
        <dbReference type="EMBL" id="RWA14599.1"/>
    </source>
</evidence>
<gene>
    <name evidence="3" type="ORF">EKO27_g520</name>
</gene>
<feature type="domain" description="NADP-dependent oxidoreductase" evidence="2">
    <location>
        <begin position="13"/>
        <end position="312"/>
    </location>
</feature>
<proteinExistence type="predicted"/>
<dbReference type="GO" id="GO:0016491">
    <property type="term" value="F:oxidoreductase activity"/>
    <property type="evidence" value="ECO:0007669"/>
    <property type="project" value="UniProtKB-KW"/>
</dbReference>